<organism evidence="2 4">
    <name type="scientific">Bradyrhizobium guangzhouense</name>
    <dbReference type="NCBI Taxonomy" id="1325095"/>
    <lineage>
        <taxon>Bacteria</taxon>
        <taxon>Pseudomonadati</taxon>
        <taxon>Pseudomonadota</taxon>
        <taxon>Alphaproteobacteria</taxon>
        <taxon>Hyphomicrobiales</taxon>
        <taxon>Nitrobacteraceae</taxon>
        <taxon>Bradyrhizobium</taxon>
    </lineage>
</organism>
<sequence length="84" mass="9373">MHQGAVMIWNGFLIAVMVAAAAVAAWSNDRIWKRVRESGHRYWAINPRAYLAGLRGFEMLILTAATLIGLYALRALSLAFFPHS</sequence>
<evidence type="ECO:0000313" key="2">
    <source>
        <dbReference type="EMBL" id="QAU46619.1"/>
    </source>
</evidence>
<dbReference type="RefSeq" id="WP_206733217.1">
    <property type="nucleotide sequence ID" value="NZ_RDQY01000038.1"/>
</dbReference>
<keyword evidence="1" id="KW-1133">Transmembrane helix</keyword>
<feature type="transmembrane region" description="Helical" evidence="1">
    <location>
        <begin position="60"/>
        <end position="81"/>
    </location>
</feature>
<evidence type="ECO:0000313" key="5">
    <source>
        <dbReference type="Proteomes" id="UP000290401"/>
    </source>
</evidence>
<evidence type="ECO:0000313" key="3">
    <source>
        <dbReference type="EMBL" id="RXH10428.1"/>
    </source>
</evidence>
<protein>
    <submittedName>
        <fullName evidence="2">Uncharacterized protein</fullName>
    </submittedName>
</protein>
<reference evidence="2 4" key="1">
    <citation type="submission" date="2018-06" db="EMBL/GenBank/DDBJ databases">
        <title>Comparative genomics of rhizobia nodulating Arachis hypogaea in China.</title>
        <authorList>
            <person name="Li Y."/>
        </authorList>
    </citation>
    <scope>NUCLEOTIDE SEQUENCE [LARGE SCALE GENOMIC DNA]</scope>
    <source>
        <strain evidence="2 4">CCBAU 51670</strain>
    </source>
</reference>
<name>A0AAE5X114_9BRAD</name>
<keyword evidence="5" id="KW-1185">Reference proteome</keyword>
<dbReference type="AlphaFoldDB" id="A0AAE5X114"/>
<evidence type="ECO:0000256" key="1">
    <source>
        <dbReference type="SAM" id="Phobius"/>
    </source>
</evidence>
<feature type="transmembrane region" description="Helical" evidence="1">
    <location>
        <begin position="6"/>
        <end position="26"/>
    </location>
</feature>
<dbReference type="EMBL" id="RDQZ01000020">
    <property type="protein sequence ID" value="RXH10428.1"/>
    <property type="molecule type" value="Genomic_DNA"/>
</dbReference>
<reference evidence="3 5" key="2">
    <citation type="submission" date="2018-10" db="EMBL/GenBank/DDBJ databases">
        <title>Bradyrhizobium sp. nov., effective nodules isolated from peanut in China.</title>
        <authorList>
            <person name="Li Y."/>
        </authorList>
    </citation>
    <scope>NUCLEOTIDE SEQUENCE [LARGE SCALE GENOMIC DNA]</scope>
    <source>
        <strain evidence="3 5">CCBAU 53426</strain>
    </source>
</reference>
<dbReference type="KEGG" id="bgz:XH91_15445"/>
<keyword evidence="1" id="KW-0812">Transmembrane</keyword>
<dbReference type="Proteomes" id="UP000288972">
    <property type="component" value="Chromosome"/>
</dbReference>
<dbReference type="Proteomes" id="UP000290401">
    <property type="component" value="Unassembled WGS sequence"/>
</dbReference>
<gene>
    <name evidence="3" type="ORF">EAS56_22450</name>
    <name evidence="2" type="ORF">XH91_15445</name>
</gene>
<evidence type="ECO:0000313" key="4">
    <source>
        <dbReference type="Proteomes" id="UP000288972"/>
    </source>
</evidence>
<dbReference type="EMBL" id="CP030053">
    <property type="protein sequence ID" value="QAU46619.1"/>
    <property type="molecule type" value="Genomic_DNA"/>
</dbReference>
<keyword evidence="1" id="KW-0472">Membrane</keyword>
<proteinExistence type="predicted"/>
<accession>A0AAE5X114</accession>